<evidence type="ECO:0000256" key="1">
    <source>
        <dbReference type="SAM" id="MobiDB-lite"/>
    </source>
</evidence>
<evidence type="ECO:0000313" key="3">
    <source>
        <dbReference type="EMBL" id="KAK0607577.1"/>
    </source>
</evidence>
<comment type="caution">
    <text evidence="3">The sequence shown here is derived from an EMBL/GenBank/DDBJ whole genome shotgun (WGS) entry which is preliminary data.</text>
</comment>
<reference evidence="3" key="2">
    <citation type="submission" date="2023-06" db="EMBL/GenBank/DDBJ databases">
        <authorList>
            <person name="Swenson N.G."/>
            <person name="Wegrzyn J.L."/>
            <person name="Mcevoy S.L."/>
        </authorList>
    </citation>
    <scope>NUCLEOTIDE SEQUENCE</scope>
    <source>
        <strain evidence="3">NS2018</strain>
        <tissue evidence="3">Leaf</tissue>
    </source>
</reference>
<dbReference type="Pfam" id="PF23299">
    <property type="entry name" value="DUF7081"/>
    <property type="match status" value="1"/>
</dbReference>
<reference evidence="3" key="1">
    <citation type="journal article" date="2022" name="Plant J.">
        <title>Strategies of tolerance reflected in two North American maple genomes.</title>
        <authorList>
            <person name="McEvoy S.L."/>
            <person name="Sezen U.U."/>
            <person name="Trouern-Trend A."/>
            <person name="McMahon S.M."/>
            <person name="Schaberg P.G."/>
            <person name="Yang J."/>
            <person name="Wegrzyn J.L."/>
            <person name="Swenson N.G."/>
        </authorList>
    </citation>
    <scope>NUCLEOTIDE SEQUENCE</scope>
    <source>
        <strain evidence="3">NS2018</strain>
    </source>
</reference>
<accession>A0AA39TL25</accession>
<feature type="domain" description="DUF7081" evidence="2">
    <location>
        <begin position="20"/>
        <end position="111"/>
    </location>
</feature>
<proteinExistence type="predicted"/>
<dbReference type="InterPro" id="IPR055508">
    <property type="entry name" value="DUF7081"/>
</dbReference>
<feature type="compositionally biased region" description="Low complexity" evidence="1">
    <location>
        <begin position="144"/>
        <end position="153"/>
    </location>
</feature>
<dbReference type="AlphaFoldDB" id="A0AA39TL25"/>
<dbReference type="EMBL" id="JAUESC010000001">
    <property type="protein sequence ID" value="KAK0607577.1"/>
    <property type="molecule type" value="Genomic_DNA"/>
</dbReference>
<sequence length="174" mass="19555">MPGPINVSNPIDDANNFLMPVAPFEAGEGLPYAPMDWPNPSDNWGWRVGKRIDNLGYYTERFIYLPRHIQRTDVPRRHFNSKLALERYLKSEFSNADIEGFFAGFSWKVPSSLSFALNRRASKANAIISTMSNNESQTPPPTTDPATTPSDPQIEIQTPFQEVSAPKNNTLIVN</sequence>
<keyword evidence="4" id="KW-1185">Reference proteome</keyword>
<organism evidence="3 4">
    <name type="scientific">Acer saccharum</name>
    <name type="common">Sugar maple</name>
    <dbReference type="NCBI Taxonomy" id="4024"/>
    <lineage>
        <taxon>Eukaryota</taxon>
        <taxon>Viridiplantae</taxon>
        <taxon>Streptophyta</taxon>
        <taxon>Embryophyta</taxon>
        <taxon>Tracheophyta</taxon>
        <taxon>Spermatophyta</taxon>
        <taxon>Magnoliopsida</taxon>
        <taxon>eudicotyledons</taxon>
        <taxon>Gunneridae</taxon>
        <taxon>Pentapetalae</taxon>
        <taxon>rosids</taxon>
        <taxon>malvids</taxon>
        <taxon>Sapindales</taxon>
        <taxon>Sapindaceae</taxon>
        <taxon>Hippocastanoideae</taxon>
        <taxon>Acereae</taxon>
        <taxon>Acer</taxon>
    </lineage>
</organism>
<dbReference type="Proteomes" id="UP001168877">
    <property type="component" value="Unassembled WGS sequence"/>
</dbReference>
<name>A0AA39TL25_ACESA</name>
<gene>
    <name evidence="3" type="ORF">LWI29_016952</name>
</gene>
<feature type="region of interest" description="Disordered" evidence="1">
    <location>
        <begin position="130"/>
        <end position="153"/>
    </location>
</feature>
<evidence type="ECO:0000259" key="2">
    <source>
        <dbReference type="Pfam" id="PF23299"/>
    </source>
</evidence>
<dbReference type="PANTHER" id="PTHR33345">
    <property type="entry name" value="ADAPTER PROTEIN, PUTATIVE-RELATED"/>
    <property type="match status" value="1"/>
</dbReference>
<evidence type="ECO:0000313" key="4">
    <source>
        <dbReference type="Proteomes" id="UP001168877"/>
    </source>
</evidence>
<dbReference type="PANTHER" id="PTHR33345:SF4">
    <property type="entry name" value="MBD DOMAIN-CONTAINING PROTEIN"/>
    <property type="match status" value="1"/>
</dbReference>
<protein>
    <recommendedName>
        <fullName evidence="2">DUF7081 domain-containing protein</fullName>
    </recommendedName>
</protein>